<evidence type="ECO:0000313" key="3">
    <source>
        <dbReference type="Proteomes" id="UP000193380"/>
    </source>
</evidence>
<feature type="region of interest" description="Disordered" evidence="1">
    <location>
        <begin position="1"/>
        <end position="21"/>
    </location>
</feature>
<dbReference type="Proteomes" id="UP000193380">
    <property type="component" value="Unassembled WGS sequence"/>
</dbReference>
<proteinExistence type="predicted"/>
<reference evidence="2" key="2">
    <citation type="submission" date="2014-03" db="EMBL/GenBank/DDBJ databases">
        <authorList>
            <person name="Genoscope - CEA"/>
        </authorList>
    </citation>
    <scope>NUCLEOTIDE SEQUENCE</scope>
</reference>
<organism evidence="2 3">
    <name type="scientific">Oncorhynchus mykiss</name>
    <name type="common">Rainbow trout</name>
    <name type="synonym">Salmo gairdneri</name>
    <dbReference type="NCBI Taxonomy" id="8022"/>
    <lineage>
        <taxon>Eukaryota</taxon>
        <taxon>Metazoa</taxon>
        <taxon>Chordata</taxon>
        <taxon>Craniata</taxon>
        <taxon>Vertebrata</taxon>
        <taxon>Euteleostomi</taxon>
        <taxon>Actinopterygii</taxon>
        <taxon>Neopterygii</taxon>
        <taxon>Teleostei</taxon>
        <taxon>Protacanthopterygii</taxon>
        <taxon>Salmoniformes</taxon>
        <taxon>Salmonidae</taxon>
        <taxon>Salmoninae</taxon>
        <taxon>Oncorhynchus</taxon>
    </lineage>
</organism>
<dbReference type="PaxDb" id="8022-A0A060Y0U9"/>
<reference evidence="2" key="1">
    <citation type="journal article" date="2014" name="Nat. Commun.">
        <title>The rainbow trout genome provides novel insights into evolution after whole-genome duplication in vertebrates.</title>
        <authorList>
            <person name="Berthelot C."/>
            <person name="Brunet F."/>
            <person name="Chalopin D."/>
            <person name="Juanchich A."/>
            <person name="Bernard M."/>
            <person name="Noel B."/>
            <person name="Bento P."/>
            <person name="Da Silva C."/>
            <person name="Labadie K."/>
            <person name="Alberti A."/>
            <person name="Aury J.M."/>
            <person name="Louis A."/>
            <person name="Dehais P."/>
            <person name="Bardou P."/>
            <person name="Montfort J."/>
            <person name="Klopp C."/>
            <person name="Cabau C."/>
            <person name="Gaspin C."/>
            <person name="Thorgaard G.H."/>
            <person name="Boussaha M."/>
            <person name="Quillet E."/>
            <person name="Guyomard R."/>
            <person name="Galiana D."/>
            <person name="Bobe J."/>
            <person name="Volff J.N."/>
            <person name="Genet C."/>
            <person name="Wincker P."/>
            <person name="Jaillon O."/>
            <person name="Roest Crollius H."/>
            <person name="Guiguen Y."/>
        </authorList>
    </citation>
    <scope>NUCLEOTIDE SEQUENCE [LARGE SCALE GENOMIC DNA]</scope>
</reference>
<name>A0A060Y0U9_ONCMY</name>
<accession>A0A060Y0U9</accession>
<dbReference type="EMBL" id="FR906752">
    <property type="protein sequence ID" value="CDQ85331.1"/>
    <property type="molecule type" value="Genomic_DNA"/>
</dbReference>
<dbReference type="PANTHER" id="PTHR33769:SF1">
    <property type="entry name" value="TESTIS-EXPRESSED PROTEIN 26"/>
    <property type="match status" value="1"/>
</dbReference>
<protein>
    <recommendedName>
        <fullName evidence="4">Testis-expressed protein 26</fullName>
    </recommendedName>
</protein>
<feature type="compositionally biased region" description="Basic and acidic residues" evidence="1">
    <location>
        <begin position="11"/>
        <end position="21"/>
    </location>
</feature>
<feature type="compositionally biased region" description="Polar residues" evidence="1">
    <location>
        <begin position="137"/>
        <end position="155"/>
    </location>
</feature>
<dbReference type="GO" id="GO:0005737">
    <property type="term" value="C:cytoplasm"/>
    <property type="evidence" value="ECO:0007669"/>
    <property type="project" value="TreeGrafter"/>
</dbReference>
<dbReference type="STRING" id="8022.A0A060Y0U9"/>
<gene>
    <name evidence="2" type="ORF">GSONMT00000276001</name>
</gene>
<dbReference type="InterPro" id="IPR043460">
    <property type="entry name" value="MEDAG/TEX26"/>
</dbReference>
<evidence type="ECO:0000256" key="1">
    <source>
        <dbReference type="SAM" id="MobiDB-lite"/>
    </source>
</evidence>
<dbReference type="AlphaFoldDB" id="A0A060Y0U9"/>
<evidence type="ECO:0000313" key="2">
    <source>
        <dbReference type="EMBL" id="CDQ85331.1"/>
    </source>
</evidence>
<feature type="region of interest" description="Disordered" evidence="1">
    <location>
        <begin position="133"/>
        <end position="155"/>
    </location>
</feature>
<evidence type="ECO:0008006" key="4">
    <source>
        <dbReference type="Google" id="ProtNLM"/>
    </source>
</evidence>
<sequence length="362" mass="41024">MKNPANQHHGTVPEHHQAHDRQVCLTHPSQAELEKRCVHLCPDIAPNNLNIPISGNVSSRAKTAMAAVDDRRMWEWDPYETSQKRDFIYRPSSSTPVLPPTKTRAHRNSYALACPVGATVYNEDFCWKPAAKPDSIRTGSASGNRRNNPHPSQSFMVWRLPKGQKQSSVGGWSPWKSPPSEEEIRNALTAQYRSTYRTDYLGMPQGLQLIPPILTPLNHKRQVPHCTHTEMRHNYRQPRERSELRGNMSRYGCNALHGVAPRGIVPTVVHGHIHNQENSSQLTTYDRHFGGITTDVSAVLRSLQPQELQQFCRHLPDKDKEVVQTFLHRVPPTSQVKRGTKSPVLPPALYRSEWMSGWPGPL</sequence>
<dbReference type="PANTHER" id="PTHR33769">
    <property type="entry name" value="TESTIS-EXPRESSED PROTEIN 26 ISOFORM X3"/>
    <property type="match status" value="1"/>
</dbReference>